<dbReference type="Pfam" id="PF13618">
    <property type="entry name" value="Gluconate_2-dh3"/>
    <property type="match status" value="1"/>
</dbReference>
<name>A0ABS9KR36_9BACT</name>
<dbReference type="PROSITE" id="PS51257">
    <property type="entry name" value="PROKAR_LIPOPROTEIN"/>
    <property type="match status" value="1"/>
</dbReference>
<dbReference type="RefSeq" id="WP_237871505.1">
    <property type="nucleotide sequence ID" value="NZ_JAKLTR010000006.1"/>
</dbReference>
<dbReference type="InterPro" id="IPR027056">
    <property type="entry name" value="Gluconate_2DH_su3"/>
</dbReference>
<dbReference type="Proteomes" id="UP001165367">
    <property type="component" value="Unassembled WGS sequence"/>
</dbReference>
<organism evidence="2 3">
    <name type="scientific">Terrimonas ginsenosidimutans</name>
    <dbReference type="NCBI Taxonomy" id="2908004"/>
    <lineage>
        <taxon>Bacteria</taxon>
        <taxon>Pseudomonadati</taxon>
        <taxon>Bacteroidota</taxon>
        <taxon>Chitinophagia</taxon>
        <taxon>Chitinophagales</taxon>
        <taxon>Chitinophagaceae</taxon>
        <taxon>Terrimonas</taxon>
    </lineage>
</organism>
<dbReference type="EMBL" id="JAKLTR010000006">
    <property type="protein sequence ID" value="MCG2614770.1"/>
    <property type="molecule type" value="Genomic_DNA"/>
</dbReference>
<keyword evidence="3" id="KW-1185">Reference proteome</keyword>
<evidence type="ECO:0000313" key="2">
    <source>
        <dbReference type="EMBL" id="MCG2614770.1"/>
    </source>
</evidence>
<reference evidence="2" key="1">
    <citation type="submission" date="2022-01" db="EMBL/GenBank/DDBJ databases">
        <authorList>
            <person name="Jo J.-H."/>
            <person name="Im W.-T."/>
        </authorList>
    </citation>
    <scope>NUCLEOTIDE SEQUENCE</scope>
    <source>
        <strain evidence="2">NA20</strain>
    </source>
</reference>
<proteinExistence type="predicted"/>
<feature type="region of interest" description="Disordered" evidence="1">
    <location>
        <begin position="130"/>
        <end position="155"/>
    </location>
</feature>
<comment type="caution">
    <text evidence="2">The sequence shown here is derived from an EMBL/GenBank/DDBJ whole genome shotgun (WGS) entry which is preliminary data.</text>
</comment>
<evidence type="ECO:0000256" key="1">
    <source>
        <dbReference type="SAM" id="MobiDB-lite"/>
    </source>
</evidence>
<gene>
    <name evidence="2" type="ORF">LZZ85_10780</name>
</gene>
<accession>A0ABS9KR36</accession>
<protein>
    <submittedName>
        <fullName evidence="2">Gluconate 2-dehydrogenase subunit 3 family protein</fullName>
    </submittedName>
</protein>
<sequence>MDRRELLKLVTLATGGVLIGGQMFLSGCKNDPKLGGVDFSAEDISFLDEVGETILPKTKTPGAKDAQVGEFMKVMVNDCYDAEDQKTFHEGIKALNEACEKMHKTGFMEASPEQRQSLLISLDKEAKEYQKKKNDFDGEQKKKEKEEKEKGNKDFKKERMQSHYFTMFKQLTITGFFTSKIGATEALRYMPVPGKYDGAFPYKKGDKAWAATG</sequence>
<evidence type="ECO:0000313" key="3">
    <source>
        <dbReference type="Proteomes" id="UP001165367"/>
    </source>
</evidence>